<proteinExistence type="predicted"/>
<evidence type="ECO:0000313" key="2">
    <source>
        <dbReference type="EMBL" id="CAL1411656.1"/>
    </source>
</evidence>
<dbReference type="EMBL" id="OZ034822">
    <property type="protein sequence ID" value="CAL1411656.1"/>
    <property type="molecule type" value="Genomic_DNA"/>
</dbReference>
<organism evidence="2 3">
    <name type="scientific">Linum trigynum</name>
    <dbReference type="NCBI Taxonomy" id="586398"/>
    <lineage>
        <taxon>Eukaryota</taxon>
        <taxon>Viridiplantae</taxon>
        <taxon>Streptophyta</taxon>
        <taxon>Embryophyta</taxon>
        <taxon>Tracheophyta</taxon>
        <taxon>Spermatophyta</taxon>
        <taxon>Magnoliopsida</taxon>
        <taxon>eudicotyledons</taxon>
        <taxon>Gunneridae</taxon>
        <taxon>Pentapetalae</taxon>
        <taxon>rosids</taxon>
        <taxon>fabids</taxon>
        <taxon>Malpighiales</taxon>
        <taxon>Linaceae</taxon>
        <taxon>Linum</taxon>
    </lineage>
</organism>
<evidence type="ECO:0000256" key="1">
    <source>
        <dbReference type="SAM" id="MobiDB-lite"/>
    </source>
</evidence>
<feature type="region of interest" description="Disordered" evidence="1">
    <location>
        <begin position="53"/>
        <end position="75"/>
    </location>
</feature>
<accession>A0AAV2GLS3</accession>
<dbReference type="Proteomes" id="UP001497516">
    <property type="component" value="Chromosome 9"/>
</dbReference>
<name>A0AAV2GLS3_9ROSI</name>
<evidence type="ECO:0000313" key="3">
    <source>
        <dbReference type="Proteomes" id="UP001497516"/>
    </source>
</evidence>
<sequence>MSSSQGDCYRKLHEKLIKLRVALKKRKEEWQRRSAEQLWLMERILQILDSPRRTKPPATTVVASQPPPTEASMAPGSTAAVVVPSSPAPPTAGPCVFTSITKHTTINNKDLSSVKMVTPLSSIVVAVPRTESPPQSTIITSHRTKKPFAAAMVEIADVDQEIDLVATATYGSRRGESGLRQRRIFD</sequence>
<protein>
    <submittedName>
        <fullName evidence="2">Uncharacterized protein</fullName>
    </submittedName>
</protein>
<reference evidence="2 3" key="1">
    <citation type="submission" date="2024-04" db="EMBL/GenBank/DDBJ databases">
        <authorList>
            <person name="Fracassetti M."/>
        </authorList>
    </citation>
    <scope>NUCLEOTIDE SEQUENCE [LARGE SCALE GENOMIC DNA]</scope>
</reference>
<keyword evidence="3" id="KW-1185">Reference proteome</keyword>
<dbReference type="AlphaFoldDB" id="A0AAV2GLS3"/>
<gene>
    <name evidence="2" type="ORF">LTRI10_LOCUS50999</name>
</gene>